<dbReference type="GO" id="GO:0005634">
    <property type="term" value="C:nucleus"/>
    <property type="evidence" value="ECO:0007669"/>
    <property type="project" value="UniProtKB-SubCell"/>
</dbReference>
<accession>A0AA85J8C7</accession>
<evidence type="ECO:0000256" key="2">
    <source>
        <dbReference type="ARBA" id="ARBA00007025"/>
    </source>
</evidence>
<reference evidence="15" key="1">
    <citation type="submission" date="2022-06" db="EMBL/GenBank/DDBJ databases">
        <authorList>
            <person name="Berger JAMES D."/>
            <person name="Berger JAMES D."/>
        </authorList>
    </citation>
    <scope>NUCLEOTIDE SEQUENCE [LARGE SCALE GENOMIC DNA]</scope>
</reference>
<dbReference type="InterPro" id="IPR049730">
    <property type="entry name" value="SNF2/RAD54-like_C"/>
</dbReference>
<dbReference type="GO" id="GO:0003677">
    <property type="term" value="F:DNA binding"/>
    <property type="evidence" value="ECO:0007669"/>
    <property type="project" value="UniProtKB-KW"/>
</dbReference>
<keyword evidence="9" id="KW-0067">ATP-binding</keyword>
<dbReference type="SMART" id="SM00487">
    <property type="entry name" value="DEXDc"/>
    <property type="match status" value="1"/>
</dbReference>
<dbReference type="InterPro" id="IPR013967">
    <property type="entry name" value="Rad54_N"/>
</dbReference>
<organism evidence="15 16">
    <name type="scientific">Trichobilharzia regenti</name>
    <name type="common">Nasal bird schistosome</name>
    <dbReference type="NCBI Taxonomy" id="157069"/>
    <lineage>
        <taxon>Eukaryota</taxon>
        <taxon>Metazoa</taxon>
        <taxon>Spiralia</taxon>
        <taxon>Lophotrochozoa</taxon>
        <taxon>Platyhelminthes</taxon>
        <taxon>Trematoda</taxon>
        <taxon>Digenea</taxon>
        <taxon>Strigeidida</taxon>
        <taxon>Schistosomatoidea</taxon>
        <taxon>Schistosomatidae</taxon>
        <taxon>Trichobilharzia</taxon>
    </lineage>
</organism>
<evidence type="ECO:0000259" key="13">
    <source>
        <dbReference type="PROSITE" id="PS51192"/>
    </source>
</evidence>
<name>A0AA85J8C7_TRIRE</name>
<comment type="subcellular location">
    <subcellularLocation>
        <location evidence="1">Nucleus</location>
    </subcellularLocation>
</comment>
<dbReference type="InterPro" id="IPR001650">
    <property type="entry name" value="Helicase_C-like"/>
</dbReference>
<keyword evidence="8" id="KW-0347">Helicase</keyword>
<dbReference type="PROSITE" id="PS51194">
    <property type="entry name" value="HELICASE_CTER"/>
    <property type="match status" value="1"/>
</dbReference>
<dbReference type="InterPro" id="IPR027417">
    <property type="entry name" value="P-loop_NTPase"/>
</dbReference>
<feature type="domain" description="Helicase ATP-binding" evidence="13">
    <location>
        <begin position="162"/>
        <end position="337"/>
    </location>
</feature>
<evidence type="ECO:0000256" key="8">
    <source>
        <dbReference type="ARBA" id="ARBA00022806"/>
    </source>
</evidence>
<keyword evidence="12" id="KW-0539">Nucleus</keyword>
<dbReference type="PROSITE" id="PS51192">
    <property type="entry name" value="HELICASE_ATP_BIND_1"/>
    <property type="match status" value="1"/>
</dbReference>
<dbReference type="GO" id="GO:0016817">
    <property type="term" value="F:hydrolase activity, acting on acid anhydrides"/>
    <property type="evidence" value="ECO:0007669"/>
    <property type="project" value="InterPro"/>
</dbReference>
<evidence type="ECO:0000256" key="5">
    <source>
        <dbReference type="ARBA" id="ARBA00022741"/>
    </source>
</evidence>
<reference evidence="16 17" key="2">
    <citation type="submission" date="2023-11" db="UniProtKB">
        <authorList>
            <consortium name="WormBaseParasite"/>
        </authorList>
    </citation>
    <scope>IDENTIFICATION</scope>
</reference>
<evidence type="ECO:0000256" key="12">
    <source>
        <dbReference type="ARBA" id="ARBA00023242"/>
    </source>
</evidence>
<dbReference type="CDD" id="cd18067">
    <property type="entry name" value="DEXHc_RAD54A"/>
    <property type="match status" value="1"/>
</dbReference>
<dbReference type="InterPro" id="IPR014001">
    <property type="entry name" value="Helicase_ATP-bd"/>
</dbReference>
<dbReference type="WBParaSite" id="TREG1_16930.6">
    <property type="protein sequence ID" value="TREG1_16930.6"/>
    <property type="gene ID" value="TREG1_16930"/>
</dbReference>
<comment type="similarity">
    <text evidence="2">Belongs to the SNF2/RAD54 helicase family.</text>
</comment>
<keyword evidence="15" id="KW-1185">Reference proteome</keyword>
<keyword evidence="4" id="KW-0597">Phosphoprotein</keyword>
<dbReference type="AlphaFoldDB" id="A0AA85J8C7"/>
<dbReference type="GO" id="GO:0007131">
    <property type="term" value="P:reciprocal meiotic recombination"/>
    <property type="evidence" value="ECO:0007669"/>
    <property type="project" value="TreeGrafter"/>
</dbReference>
<dbReference type="Pfam" id="PF08658">
    <property type="entry name" value="Rad54_N"/>
    <property type="match status" value="1"/>
</dbReference>
<dbReference type="Pfam" id="PF00271">
    <property type="entry name" value="Helicase_C"/>
    <property type="match status" value="1"/>
</dbReference>
<protein>
    <recommendedName>
        <fullName evidence="3">DNA repair and recombination protein RAD54-like</fullName>
    </recommendedName>
</protein>
<keyword evidence="11" id="KW-0234">DNA repair</keyword>
<evidence type="ECO:0000256" key="6">
    <source>
        <dbReference type="ARBA" id="ARBA00022763"/>
    </source>
</evidence>
<dbReference type="SUPFAM" id="SSF52540">
    <property type="entry name" value="P-loop containing nucleoside triphosphate hydrolases"/>
    <property type="match status" value="2"/>
</dbReference>
<dbReference type="PANTHER" id="PTHR45629">
    <property type="entry name" value="SNF2/RAD54 FAMILY MEMBER"/>
    <property type="match status" value="1"/>
</dbReference>
<dbReference type="GO" id="GO:0015616">
    <property type="term" value="F:DNA translocase activity"/>
    <property type="evidence" value="ECO:0007669"/>
    <property type="project" value="TreeGrafter"/>
</dbReference>
<dbReference type="Proteomes" id="UP000050795">
    <property type="component" value="Unassembled WGS sequence"/>
</dbReference>
<evidence type="ECO:0000256" key="4">
    <source>
        <dbReference type="ARBA" id="ARBA00022553"/>
    </source>
</evidence>
<evidence type="ECO:0000256" key="1">
    <source>
        <dbReference type="ARBA" id="ARBA00004123"/>
    </source>
</evidence>
<evidence type="ECO:0000313" key="17">
    <source>
        <dbReference type="WBParaSite" id="TREG1_16930.6"/>
    </source>
</evidence>
<dbReference type="Gene3D" id="3.40.50.10810">
    <property type="entry name" value="Tandem AAA-ATPase domain"/>
    <property type="match status" value="1"/>
</dbReference>
<evidence type="ECO:0000256" key="9">
    <source>
        <dbReference type="ARBA" id="ARBA00022840"/>
    </source>
</evidence>
<evidence type="ECO:0000313" key="16">
    <source>
        <dbReference type="WBParaSite" id="TREG1_16930.5"/>
    </source>
</evidence>
<evidence type="ECO:0000313" key="15">
    <source>
        <dbReference type="Proteomes" id="UP000050795"/>
    </source>
</evidence>
<keyword evidence="6" id="KW-0227">DNA damage</keyword>
<keyword evidence="5" id="KW-0547">Nucleotide-binding</keyword>
<evidence type="ECO:0000256" key="3">
    <source>
        <dbReference type="ARBA" id="ARBA00015341"/>
    </source>
</evidence>
<evidence type="ECO:0000259" key="14">
    <source>
        <dbReference type="PROSITE" id="PS51194"/>
    </source>
</evidence>
<dbReference type="GO" id="GO:0005524">
    <property type="term" value="F:ATP binding"/>
    <property type="evidence" value="ECO:0007669"/>
    <property type="project" value="UniProtKB-KW"/>
</dbReference>
<keyword evidence="7" id="KW-0378">Hydrolase</keyword>
<dbReference type="GO" id="GO:0004386">
    <property type="term" value="F:helicase activity"/>
    <property type="evidence" value="ECO:0007669"/>
    <property type="project" value="UniProtKB-KW"/>
</dbReference>
<dbReference type="Gene3D" id="3.40.50.300">
    <property type="entry name" value="P-loop containing nucleotide triphosphate hydrolases"/>
    <property type="match status" value="1"/>
</dbReference>
<sequence>MLWRSLAPSQLHSIKVSPAIQEPPLKSSRTVLNEKNVPDHSPATFVSLYRKSLTPCDTNSHEDLIRDILSKPFRVPMVNYTGGSADSRALGVRRSTSRVALHDPFEEGALVLYSPPEVTAHDALKQESTKQLVHVVVDPMLSKILRPHQREGVKFMYDCVTGVQIPENHGCIMADEMGLGKTLQCITLIWTLLRQGPEGKPTIDKAVVVTPSSLLRNWYNEFQKWLHGKVNPLAIDSGSKDEIDSKLACFLSQTGRRIPSPILIISYETFRLHASVLHKGSVGLVLCDEGHRLKNSENQTYQALVQLNCPRRVLLSGTPIQNDLLEYFSLVHFVNMGLLGTANEFRRRYEIPILRGRDADATDEDQKKGEEILQELLGIVTRCIIRRTQALLTKYLPVKIEQVVCCNLVPGQREVYTDFVKRMAREVALKMNADESKLSVSSLASITHLKKLCNHPDLVYEKMATNTDGFHNALSYFPPSYRGSLESNDAVKPELSGKFQVLDCLLAVIKATTSDKVVLISNYTQTLDLFERLCCQRGYNYVRLDGTMTIRKRAKVVERFNDPTSQDFVFMLSSKAGGCGLNLIGANRLVMFDPDWNPANDDQAMARVWRDGQKKQCYIYRLISTGTIEEKMLQRQAHKKALSSCVVDQQEEVERHFSLGDLRELFMYHTETLSDTHDRFKCRRCVNSVQIKPPPEGTDCNSDFSQWNHCYGKKTLNDTVLKTTWDTGCISFVFWHYSHEEQRITV</sequence>
<dbReference type="InterPro" id="IPR038718">
    <property type="entry name" value="SNF2-like_sf"/>
</dbReference>
<evidence type="ECO:0000256" key="7">
    <source>
        <dbReference type="ARBA" id="ARBA00022801"/>
    </source>
</evidence>
<evidence type="ECO:0000256" key="10">
    <source>
        <dbReference type="ARBA" id="ARBA00023125"/>
    </source>
</evidence>
<dbReference type="GO" id="GO:0045003">
    <property type="term" value="P:double-strand break repair via synthesis-dependent strand annealing"/>
    <property type="evidence" value="ECO:0007669"/>
    <property type="project" value="TreeGrafter"/>
</dbReference>
<dbReference type="PANTHER" id="PTHR45629:SF7">
    <property type="entry name" value="DNA EXCISION REPAIR PROTEIN ERCC-6-RELATED"/>
    <property type="match status" value="1"/>
</dbReference>
<feature type="domain" description="Helicase C-terminal" evidence="14">
    <location>
        <begin position="501"/>
        <end position="654"/>
    </location>
</feature>
<dbReference type="Pfam" id="PF00176">
    <property type="entry name" value="SNF2-rel_dom"/>
    <property type="match status" value="1"/>
</dbReference>
<dbReference type="WBParaSite" id="TREG1_16930.5">
    <property type="protein sequence ID" value="TREG1_16930.5"/>
    <property type="gene ID" value="TREG1_16930"/>
</dbReference>
<dbReference type="CDD" id="cd18793">
    <property type="entry name" value="SF2_C_SNF"/>
    <property type="match status" value="1"/>
</dbReference>
<evidence type="ECO:0000256" key="11">
    <source>
        <dbReference type="ARBA" id="ARBA00023204"/>
    </source>
</evidence>
<proteinExistence type="inferred from homology"/>
<dbReference type="Gene3D" id="1.20.120.850">
    <property type="entry name" value="SWI2/SNF2 ATPases, N-terminal domain"/>
    <property type="match status" value="1"/>
</dbReference>
<dbReference type="InterPro" id="IPR050496">
    <property type="entry name" value="SNF2_RAD54_helicase_repair"/>
</dbReference>
<dbReference type="FunFam" id="3.40.50.10810:FF:000010">
    <property type="entry name" value="DNA repair and recombination protein RAD54-like"/>
    <property type="match status" value="1"/>
</dbReference>
<dbReference type="InterPro" id="IPR000330">
    <property type="entry name" value="SNF2_N"/>
</dbReference>
<keyword evidence="10" id="KW-0238">DNA-binding</keyword>
<dbReference type="FunFam" id="3.40.50.300:FF:000332">
    <property type="entry name" value="DNA repair and recombination protein RAD54-like"/>
    <property type="match status" value="1"/>
</dbReference>
<dbReference type="SMART" id="SM00490">
    <property type="entry name" value="HELICc"/>
    <property type="match status" value="1"/>
</dbReference>